<protein>
    <submittedName>
        <fullName evidence="3">Uncharacterized protein</fullName>
    </submittedName>
</protein>
<organism evidence="3 4">
    <name type="scientific">Tritrichomonas musculus</name>
    <dbReference type="NCBI Taxonomy" id="1915356"/>
    <lineage>
        <taxon>Eukaryota</taxon>
        <taxon>Metamonada</taxon>
        <taxon>Parabasalia</taxon>
        <taxon>Tritrichomonadida</taxon>
        <taxon>Tritrichomonadidae</taxon>
        <taxon>Tritrichomonas</taxon>
    </lineage>
</organism>
<keyword evidence="2" id="KW-0732">Signal</keyword>
<feature type="region of interest" description="Disordered" evidence="1">
    <location>
        <begin position="120"/>
        <end position="141"/>
    </location>
</feature>
<comment type="caution">
    <text evidence="3">The sequence shown here is derived from an EMBL/GenBank/DDBJ whole genome shotgun (WGS) entry which is preliminary data.</text>
</comment>
<gene>
    <name evidence="3" type="ORF">M9Y10_012148</name>
</gene>
<proteinExistence type="predicted"/>
<evidence type="ECO:0000313" key="4">
    <source>
        <dbReference type="Proteomes" id="UP001470230"/>
    </source>
</evidence>
<sequence>MFGLLCLFIPYCFSADEVVNDGEIPLNPAILSDFITAHQIRNLTMSGKKELAPINGRFFTKPLVTLLQSLQPTVLQFRSMMFQSFDGMVIKGEARGFARFADVMIYDCNFNEGNQHAIHIEGPSQDSESMEEQNGRAAVDD</sequence>
<evidence type="ECO:0000313" key="3">
    <source>
        <dbReference type="EMBL" id="KAK8860483.1"/>
    </source>
</evidence>
<feature type="signal peptide" evidence="2">
    <location>
        <begin position="1"/>
        <end position="15"/>
    </location>
</feature>
<evidence type="ECO:0000256" key="1">
    <source>
        <dbReference type="SAM" id="MobiDB-lite"/>
    </source>
</evidence>
<feature type="chain" id="PRO_5045358659" evidence="2">
    <location>
        <begin position="16"/>
        <end position="141"/>
    </location>
</feature>
<accession>A0ABR2IBT9</accession>
<keyword evidence="4" id="KW-1185">Reference proteome</keyword>
<dbReference type="EMBL" id="JAPFFF010000018">
    <property type="protein sequence ID" value="KAK8860483.1"/>
    <property type="molecule type" value="Genomic_DNA"/>
</dbReference>
<reference evidence="3 4" key="1">
    <citation type="submission" date="2024-04" db="EMBL/GenBank/DDBJ databases">
        <title>Tritrichomonas musculus Genome.</title>
        <authorList>
            <person name="Alves-Ferreira E."/>
            <person name="Grigg M."/>
            <person name="Lorenzi H."/>
            <person name="Galac M."/>
        </authorList>
    </citation>
    <scope>NUCLEOTIDE SEQUENCE [LARGE SCALE GENOMIC DNA]</scope>
    <source>
        <strain evidence="3 4">EAF2021</strain>
    </source>
</reference>
<name>A0ABR2IBT9_9EUKA</name>
<evidence type="ECO:0000256" key="2">
    <source>
        <dbReference type="SAM" id="SignalP"/>
    </source>
</evidence>
<dbReference type="Proteomes" id="UP001470230">
    <property type="component" value="Unassembled WGS sequence"/>
</dbReference>